<feature type="compositionally biased region" description="Basic residues" evidence="1">
    <location>
        <begin position="140"/>
        <end position="149"/>
    </location>
</feature>
<name>A0A2N9IXH1_FAGSY</name>
<dbReference type="Pfam" id="PF25597">
    <property type="entry name" value="SH3_retrovirus"/>
    <property type="match status" value="1"/>
</dbReference>
<reference evidence="3" key="1">
    <citation type="submission" date="2018-02" db="EMBL/GenBank/DDBJ databases">
        <authorList>
            <person name="Cohen D.B."/>
            <person name="Kent A.D."/>
        </authorList>
    </citation>
    <scope>NUCLEOTIDE SEQUENCE</scope>
</reference>
<gene>
    <name evidence="3" type="ORF">FSB_LOCUS56866</name>
</gene>
<protein>
    <recommendedName>
        <fullName evidence="2">Retroviral polymerase SH3-like domain-containing protein</fullName>
    </recommendedName>
</protein>
<dbReference type="EMBL" id="OIVN01006253">
    <property type="protein sequence ID" value="SPD28984.1"/>
    <property type="molecule type" value="Genomic_DNA"/>
</dbReference>
<dbReference type="InterPro" id="IPR057670">
    <property type="entry name" value="SH3_retrovirus"/>
</dbReference>
<accession>A0A2N9IXH1</accession>
<evidence type="ECO:0000259" key="2">
    <source>
        <dbReference type="Pfam" id="PF25597"/>
    </source>
</evidence>
<organism evidence="3">
    <name type="scientific">Fagus sylvatica</name>
    <name type="common">Beechnut</name>
    <dbReference type="NCBI Taxonomy" id="28930"/>
    <lineage>
        <taxon>Eukaryota</taxon>
        <taxon>Viridiplantae</taxon>
        <taxon>Streptophyta</taxon>
        <taxon>Embryophyta</taxon>
        <taxon>Tracheophyta</taxon>
        <taxon>Spermatophyta</taxon>
        <taxon>Magnoliopsida</taxon>
        <taxon>eudicotyledons</taxon>
        <taxon>Gunneridae</taxon>
        <taxon>Pentapetalae</taxon>
        <taxon>rosids</taxon>
        <taxon>fabids</taxon>
        <taxon>Fagales</taxon>
        <taxon>Fagaceae</taxon>
        <taxon>Fagus</taxon>
    </lineage>
</organism>
<evidence type="ECO:0000313" key="3">
    <source>
        <dbReference type="EMBL" id="SPD28984.1"/>
    </source>
</evidence>
<dbReference type="PANTHER" id="PTHR42648">
    <property type="entry name" value="TRANSPOSASE, PUTATIVE-RELATED"/>
    <property type="match status" value="1"/>
</dbReference>
<proteinExistence type="predicted"/>
<feature type="region of interest" description="Disordered" evidence="1">
    <location>
        <begin position="408"/>
        <end position="427"/>
    </location>
</feature>
<sequence>MASKGIVADLNKGEKLDGDNYDIWHRDTEQHTRDLAAFESWRKKDRCARFTMLSSMHNDLIGEFEKYPTAQELWKVLKVRYGGTSATRLRGLTMKFDSYKMRSEHTMKQHLRAMSTMIQLKAERLEAAKPNGSVYMAKTNSRRASRPKRKSLDYSPRQVQPSGLSPKKAKTTKCTTRGKHGDSAATDHVARDRVGFVEFRRIPIGSRNITVGIGASVEVFGIGTYKLDLRVFLLTASDDVSNSLIVWHARLGHVGQEMMARSIMAQANLPISYWGDAILTAAYILNLVPSKLVPSTPYELWIGKKPDLSNLRPWGSAGFVHDTSHKYGKLGLRGKKCIFIRYSEHSKGYVLIGEQPDGSITEVKSRDVDFIENKFPSRGEIDKDLTLYEMMDPNEGAPSSLVENQEEILETPRDSGSDLQPSESAPLEEDHNNLSLIEVNVEVFLVVTLRLKGKLSWFLHKMMKRLEQYKKLSHLLLVING</sequence>
<dbReference type="InterPro" id="IPR039537">
    <property type="entry name" value="Retrotran_Ty1/copia-like"/>
</dbReference>
<evidence type="ECO:0000256" key="1">
    <source>
        <dbReference type="SAM" id="MobiDB-lite"/>
    </source>
</evidence>
<dbReference type="AlphaFoldDB" id="A0A2N9IXH1"/>
<feature type="region of interest" description="Disordered" evidence="1">
    <location>
        <begin position="138"/>
        <end position="185"/>
    </location>
</feature>
<dbReference type="Pfam" id="PF14223">
    <property type="entry name" value="Retrotran_gag_2"/>
    <property type="match status" value="1"/>
</dbReference>
<feature type="domain" description="Retroviral polymerase SH3-like" evidence="2">
    <location>
        <begin position="318"/>
        <end position="379"/>
    </location>
</feature>
<dbReference type="PANTHER" id="PTHR42648:SF27">
    <property type="entry name" value="RNA-DIRECTED DNA POLYMERASE"/>
    <property type="match status" value="1"/>
</dbReference>